<proteinExistence type="predicted"/>
<protein>
    <submittedName>
        <fullName evidence="2">XH/XS domain-containing protein</fullName>
    </submittedName>
</protein>
<organism evidence="2 3">
    <name type="scientific">Abeliophyllum distichum</name>
    <dbReference type="NCBI Taxonomy" id="126358"/>
    <lineage>
        <taxon>Eukaryota</taxon>
        <taxon>Viridiplantae</taxon>
        <taxon>Streptophyta</taxon>
        <taxon>Embryophyta</taxon>
        <taxon>Tracheophyta</taxon>
        <taxon>Spermatophyta</taxon>
        <taxon>Magnoliopsida</taxon>
        <taxon>eudicotyledons</taxon>
        <taxon>Gunneridae</taxon>
        <taxon>Pentapetalae</taxon>
        <taxon>asterids</taxon>
        <taxon>lamiids</taxon>
        <taxon>Lamiales</taxon>
        <taxon>Oleaceae</taxon>
        <taxon>Forsythieae</taxon>
        <taxon>Abeliophyllum</taxon>
    </lineage>
</organism>
<dbReference type="Gene3D" id="3.30.70.2890">
    <property type="entry name" value="XS domain"/>
    <property type="match status" value="1"/>
</dbReference>
<feature type="coiled-coil region" evidence="1">
    <location>
        <begin position="64"/>
        <end position="91"/>
    </location>
</feature>
<dbReference type="PANTHER" id="PTHR21596">
    <property type="entry name" value="RIBONUCLEASE P SUBUNIT P38"/>
    <property type="match status" value="1"/>
</dbReference>
<accession>A0ABD1RDI6</accession>
<comment type="caution">
    <text evidence="2">The sequence shown here is derived from an EMBL/GenBank/DDBJ whole genome shotgun (WGS) entry which is preliminary data.</text>
</comment>
<dbReference type="InterPro" id="IPR038588">
    <property type="entry name" value="XS_domain_sf"/>
</dbReference>
<evidence type="ECO:0000313" key="3">
    <source>
        <dbReference type="Proteomes" id="UP001604336"/>
    </source>
</evidence>
<gene>
    <name evidence="2" type="ORF">Adt_31233</name>
</gene>
<dbReference type="PANTHER" id="PTHR21596:SF65">
    <property type="entry name" value="PROTEIN INVOLVED IN DE NOVO 2-RELATED"/>
    <property type="match status" value="1"/>
</dbReference>
<evidence type="ECO:0000256" key="1">
    <source>
        <dbReference type="SAM" id="Coils"/>
    </source>
</evidence>
<dbReference type="Proteomes" id="UP001604336">
    <property type="component" value="Unassembled WGS sequence"/>
</dbReference>
<reference evidence="3" key="1">
    <citation type="submission" date="2024-07" db="EMBL/GenBank/DDBJ databases">
        <title>Two chromosome-level genome assemblies of Korean endemic species Abeliophyllum distichum and Forsythia ovata (Oleaceae).</title>
        <authorList>
            <person name="Jang H."/>
        </authorList>
    </citation>
    <scope>NUCLEOTIDE SEQUENCE [LARGE SCALE GENOMIC DNA]</scope>
</reference>
<keyword evidence="1" id="KW-0175">Coiled coil</keyword>
<dbReference type="AlphaFoldDB" id="A0ABD1RDI6"/>
<keyword evidence="3" id="KW-1185">Reference proteome</keyword>
<dbReference type="InterPro" id="IPR045177">
    <property type="entry name" value="FDM1-5/IDN2"/>
</dbReference>
<name>A0ABD1RDI6_9LAMI</name>
<evidence type="ECO:0000313" key="2">
    <source>
        <dbReference type="EMBL" id="KAL2486477.1"/>
    </source>
</evidence>
<dbReference type="EMBL" id="JBFOLK010000009">
    <property type="protein sequence ID" value="KAL2486477.1"/>
    <property type="molecule type" value="Genomic_DNA"/>
</dbReference>
<sequence length="101" mass="11506">MFVKSFEADHHGKMEFDTSPHLADNKLYGWVPLDDDFNLDGVFGDFLQKNGDLMTVADVESQEIQKTRKLITNLTNTIDVLKARLNEIESTYPKGLGNICW</sequence>